<keyword evidence="2" id="KW-1185">Reference proteome</keyword>
<dbReference type="Proteomes" id="UP001652394">
    <property type="component" value="Unassembled WGS sequence"/>
</dbReference>
<gene>
    <name evidence="1" type="ORF">OCV51_01115</name>
</gene>
<proteinExistence type="predicted"/>
<dbReference type="EMBL" id="JAOQJX010000001">
    <property type="protein sequence ID" value="MCU6746270.1"/>
    <property type="molecule type" value="Genomic_DNA"/>
</dbReference>
<organism evidence="1 2">
    <name type="scientific">Faecalicatena acetigenes</name>
    <dbReference type="NCBI Taxonomy" id="2981790"/>
    <lineage>
        <taxon>Bacteria</taxon>
        <taxon>Bacillati</taxon>
        <taxon>Bacillota</taxon>
        <taxon>Clostridia</taxon>
        <taxon>Lachnospirales</taxon>
        <taxon>Lachnospiraceae</taxon>
        <taxon>Faecalicatena</taxon>
    </lineage>
</organism>
<evidence type="ECO:0000313" key="1">
    <source>
        <dbReference type="EMBL" id="MCU6746270.1"/>
    </source>
</evidence>
<dbReference type="RefSeq" id="WP_267303965.1">
    <property type="nucleotide sequence ID" value="NZ_JAOQJX010000001.1"/>
</dbReference>
<accession>A0ABT2T7R1</accession>
<sequence length="44" mass="4715">MVKVIPGSAGLHSYTAAVYGHSADMQTADTYCKTNEKTGILQKK</sequence>
<evidence type="ECO:0000313" key="2">
    <source>
        <dbReference type="Proteomes" id="UP001652394"/>
    </source>
</evidence>
<reference evidence="1 2" key="1">
    <citation type="journal article" date="2021" name="ISME Commun">
        <title>Automated analysis of genomic sequences facilitates high-throughput and comprehensive description of bacteria.</title>
        <authorList>
            <person name="Hitch T.C.A."/>
        </authorList>
    </citation>
    <scope>NUCLEOTIDE SEQUENCE [LARGE SCALE GENOMIC DNA]</scope>
    <source>
        <strain evidence="1 2">H2_18</strain>
    </source>
</reference>
<name>A0ABT2T7R1_9FIRM</name>
<comment type="caution">
    <text evidence="1">The sequence shown here is derived from an EMBL/GenBank/DDBJ whole genome shotgun (WGS) entry which is preliminary data.</text>
</comment>
<protein>
    <submittedName>
        <fullName evidence="1">Uncharacterized protein</fullName>
    </submittedName>
</protein>